<evidence type="ECO:0000313" key="2">
    <source>
        <dbReference type="Proteomes" id="UP000235881"/>
    </source>
</evidence>
<dbReference type="RefSeq" id="WP_043298848.1">
    <property type="nucleotide sequence ID" value="NZ_CP065721.1"/>
</dbReference>
<dbReference type="Proteomes" id="UP000235881">
    <property type="component" value="Unassembled WGS sequence"/>
</dbReference>
<comment type="caution">
    <text evidence="1">The sequence shown here is derived from an EMBL/GenBank/DDBJ whole genome shotgun (WGS) entry which is preliminary data.</text>
</comment>
<name>A0A8E2QBB6_9GAMM</name>
<accession>A0A8E2QBB6</accession>
<organism evidence="1 2">
    <name type="scientific">Stutzerimonas degradans</name>
    <dbReference type="NCBI Taxonomy" id="2968968"/>
    <lineage>
        <taxon>Bacteria</taxon>
        <taxon>Pseudomonadati</taxon>
        <taxon>Pseudomonadota</taxon>
        <taxon>Gammaproteobacteria</taxon>
        <taxon>Pseudomonadales</taxon>
        <taxon>Pseudomonadaceae</taxon>
        <taxon>Stutzerimonas</taxon>
    </lineage>
</organism>
<keyword evidence="2" id="KW-1185">Reference proteome</keyword>
<dbReference type="AlphaFoldDB" id="A0A8E2QBB6"/>
<dbReference type="EMBL" id="POUK01000005">
    <property type="protein sequence ID" value="PNF75663.1"/>
    <property type="molecule type" value="Genomic_DNA"/>
</dbReference>
<proteinExistence type="predicted"/>
<sequence length="97" mass="10750">MFGNTTRTFEVNYIYQNDPRAQIIESQDESLSNATAAAHLIRLHHADAENGLVMPEADAAGEELLRQAEILGITDIRVTRLVHEHTPGTTPGHHQQP</sequence>
<reference evidence="1 2" key="1">
    <citation type="submission" date="2018-01" db="EMBL/GenBank/DDBJ databases">
        <title>Denitrification phenotypes of diverse strains of Pseudomonas stutzeri.</title>
        <authorList>
            <person name="Milligan D.A."/>
            <person name="Bergaust L."/>
            <person name="Bakken L.R."/>
            <person name="Frostegard A."/>
        </authorList>
    </citation>
    <scope>NUCLEOTIDE SEQUENCE [LARGE SCALE GENOMIC DNA]</scope>
    <source>
        <strain evidence="1 2">DSM 50238</strain>
    </source>
</reference>
<evidence type="ECO:0000313" key="1">
    <source>
        <dbReference type="EMBL" id="PNF75663.1"/>
    </source>
</evidence>
<protein>
    <submittedName>
        <fullName evidence="1">Uncharacterized protein</fullName>
    </submittedName>
</protein>
<gene>
    <name evidence="1" type="ORF">CXK95_13750</name>
</gene>